<proteinExistence type="predicted"/>
<reference evidence="4 5" key="1">
    <citation type="journal article" date="2013" name="Genome Res.">
        <title>A second-generation assembly of the Drosophila simulans genome provides new insights into patterns of lineage-specific divergence.</title>
        <authorList>
            <person name="Hu T.T."/>
            <person name="Eisen M.B."/>
            <person name="Thornton K.R."/>
            <person name="Andolfatto P."/>
        </authorList>
    </citation>
    <scope>NUCLEOTIDE SEQUENCE [LARGE SCALE GENOMIC DNA]</scope>
    <source>
        <strain evidence="5">w501</strain>
    </source>
</reference>
<feature type="region of interest" description="Disordered" evidence="2">
    <location>
        <begin position="1001"/>
        <end position="1032"/>
    </location>
</feature>
<dbReference type="EMBL" id="CM002910">
    <property type="protein sequence ID" value="KMY90471.1"/>
    <property type="molecule type" value="Genomic_DNA"/>
</dbReference>
<gene>
    <name evidence="4" type="primary">Dsim\GD26844</name>
    <name evidence="4" type="ORF">Dsimw501_GD26844</name>
</gene>
<evidence type="ECO:0000256" key="2">
    <source>
        <dbReference type="SAM" id="MobiDB-lite"/>
    </source>
</evidence>
<feature type="compositionally biased region" description="Low complexity" evidence="2">
    <location>
        <begin position="1016"/>
        <end position="1027"/>
    </location>
</feature>
<accession>A0A0J9R331</accession>
<feature type="compositionally biased region" description="Low complexity" evidence="2">
    <location>
        <begin position="507"/>
        <end position="520"/>
    </location>
</feature>
<dbReference type="AlphaFoldDB" id="A0A0J9R331"/>
<evidence type="ECO:0000313" key="5">
    <source>
        <dbReference type="Proteomes" id="UP000035880"/>
    </source>
</evidence>
<feature type="chain" id="PRO_5005321034" evidence="3">
    <location>
        <begin position="21"/>
        <end position="1204"/>
    </location>
</feature>
<feature type="region of interest" description="Disordered" evidence="2">
    <location>
        <begin position="172"/>
        <end position="210"/>
    </location>
</feature>
<evidence type="ECO:0000313" key="4">
    <source>
        <dbReference type="EMBL" id="KMY90471.1"/>
    </source>
</evidence>
<feature type="compositionally biased region" description="Low complexity" evidence="2">
    <location>
        <begin position="625"/>
        <end position="677"/>
    </location>
</feature>
<feature type="compositionally biased region" description="Basic and acidic residues" evidence="2">
    <location>
        <begin position="201"/>
        <end position="210"/>
    </location>
</feature>
<evidence type="ECO:0000256" key="1">
    <source>
        <dbReference type="SAM" id="Coils"/>
    </source>
</evidence>
<dbReference type="Bgee" id="FBgn0268134">
    <property type="expression patterns" value="Expressed in embryo and 3 other cell types or tissues"/>
</dbReference>
<evidence type="ECO:0000256" key="3">
    <source>
        <dbReference type="SAM" id="SignalP"/>
    </source>
</evidence>
<keyword evidence="1" id="KW-0175">Coiled coil</keyword>
<sequence length="1204" mass="135146">MYSIRLKTLLLCVFLKIIKASLSDIDTGNVHQQHNKDSFPNPYSNGRYYISNQGNKINYISPNQHGRMFMHQRDKLPFQHDEHDRHVFKDQQLNYLASVIQKRNPVDEDPPNPPQRLKFLQEFPVSSSNGYLDDIKYTKGSHDSPKYIKTFHTERYDYKQNSDSHELENIISEKNLQDSKTVSQKYRAPQPTNMHSLRIPEATESHYNDEELQNMKDLRKELQRKYRSGSGQDKPGAEKVRETASQLILQWAENQRSLLDSFVKAITDVLKGHDPNTNRNMTPRDIILLKDMLTQLLELVIQLREGSTSIRTKTVLKKWIETQKSLIDSFSQAIQNTNQNVDNSANVNEVMENLNKNLEELVILLNDKESFSATESSSSQQTTSSYSATTFYPTSSTFGSTHPVVEENINQINIMGNLIKGLRNIIFQMDKTSKTSSSTSYTTTVSTFTHPSTSTYLNAEVTTSYPTTSTYEVTNLITDESKFKDMFNLIKGIEELISQYNGKHKFTSTTREPTTTTHSSAGDITSHPFITTTPKTVTINSQSSTSSHSTTESSPSHPTTNNYEVTTHVVNQDNHKFKVMENLIKELKGLINQFSDTKNITSTTHSTGDSKSFQSPATTSSTEGSSSHPVSSTKSTTSTTNSQSTISYHLPTESTSSQLNTTLSTTGTTTPYLTTNTDDFKDQINGDDSKSLKHLIKILSDLVYSLNDKNNIKSTSQLTTESTFNSSIITTNSTTIASSTFSTTESTAIHSNNTQISDTTRLTEENTSSQFTATNTRIMITDSQSTTPYLSTTESSVSQFTDEKNINSSTQITGENTNPIIFNNSTTMAPNIHFTTYIKSTTENPASHLNLSTTEGSPTISHSITPSQTSSLSSYKDKIKNIVELLKKLRKIQKSLADKSKGQLSPTLISRVKAVLKQIVAGNIDSVNGDSAELEILLSTTVNPNEDTTDLTMEKLLKLFDDFEMLYNVLLDGSTTQSTTQNNTIFSTTYSTIFSTTQTISTTSPTQNALTSSKPNTSTTEHSSTNNLRSDVSNNLQPIVDAIQQLKMALYHDFYAFKKSQEERMEKILILLSGKPIDRRTKPIAKPRTIRKEGSREIQKRNGDIKEQKIRHHNEDKFIKNRKNVNQYRHIPKSILNSARSKINKFPIKLSDIKVNGGLKQLPSKRKTNEEVSAMHESFPEPLPILPHKESYELPIIGFLPFGQ</sequence>
<protein>
    <submittedName>
        <fullName evidence="4">Uncharacterized protein, isoform C</fullName>
    </submittedName>
</protein>
<feature type="compositionally biased region" description="Low complexity" evidence="2">
    <location>
        <begin position="541"/>
        <end position="560"/>
    </location>
</feature>
<name>A0A0J9R331_DROSI</name>
<dbReference type="Proteomes" id="UP000035880">
    <property type="component" value="Chromosome 2L"/>
</dbReference>
<keyword evidence="3" id="KW-0732">Signal</keyword>
<feature type="coiled-coil region" evidence="1">
    <location>
        <begin position="341"/>
        <end position="368"/>
    </location>
</feature>
<feature type="compositionally biased region" description="Polar residues" evidence="2">
    <location>
        <begin position="172"/>
        <end position="195"/>
    </location>
</feature>
<dbReference type="KEGG" id="dsi:Dsimw501_GD26844"/>
<feature type="region of interest" description="Disordered" evidence="2">
    <location>
        <begin position="601"/>
        <end position="680"/>
    </location>
</feature>
<feature type="compositionally biased region" description="Polar residues" evidence="2">
    <location>
        <begin position="601"/>
        <end position="624"/>
    </location>
</feature>
<feature type="region of interest" description="Disordered" evidence="2">
    <location>
        <begin position="506"/>
        <end position="563"/>
    </location>
</feature>
<feature type="compositionally biased region" description="Polar residues" evidence="2">
    <location>
        <begin position="528"/>
        <end position="540"/>
    </location>
</feature>
<dbReference type="OrthoDB" id="7870128at2759"/>
<feature type="signal peptide" evidence="3">
    <location>
        <begin position="1"/>
        <end position="20"/>
    </location>
</feature>
<organism evidence="4 5">
    <name type="scientific">Drosophila simulans</name>
    <name type="common">Fruit fly</name>
    <dbReference type="NCBI Taxonomy" id="7240"/>
    <lineage>
        <taxon>Eukaryota</taxon>
        <taxon>Metazoa</taxon>
        <taxon>Ecdysozoa</taxon>
        <taxon>Arthropoda</taxon>
        <taxon>Hexapoda</taxon>
        <taxon>Insecta</taxon>
        <taxon>Pterygota</taxon>
        <taxon>Neoptera</taxon>
        <taxon>Endopterygota</taxon>
        <taxon>Diptera</taxon>
        <taxon>Brachycera</taxon>
        <taxon>Muscomorpha</taxon>
        <taxon>Ephydroidea</taxon>
        <taxon>Drosophilidae</taxon>
        <taxon>Drosophila</taxon>
        <taxon>Sophophora</taxon>
    </lineage>
</organism>